<dbReference type="PROSITE" id="PS00708">
    <property type="entry name" value="PRO_ENDOPEP_SER"/>
    <property type="match status" value="1"/>
</dbReference>
<evidence type="ECO:0000313" key="7">
    <source>
        <dbReference type="EMBL" id="GHF79688.1"/>
    </source>
</evidence>
<dbReference type="Gene3D" id="2.120.10.30">
    <property type="entry name" value="TolB, C-terminal domain"/>
    <property type="match status" value="1"/>
</dbReference>
<evidence type="ECO:0000256" key="4">
    <source>
        <dbReference type="ARBA" id="ARBA00032596"/>
    </source>
</evidence>
<evidence type="ECO:0000256" key="2">
    <source>
        <dbReference type="ARBA" id="ARBA00022990"/>
    </source>
</evidence>
<organism evidence="7 8">
    <name type="scientific">Thalassotalea marina</name>
    <dbReference type="NCBI Taxonomy" id="1673741"/>
    <lineage>
        <taxon>Bacteria</taxon>
        <taxon>Pseudomonadati</taxon>
        <taxon>Pseudomonadota</taxon>
        <taxon>Gammaproteobacteria</taxon>
        <taxon>Alteromonadales</taxon>
        <taxon>Colwelliaceae</taxon>
        <taxon>Thalassotalea</taxon>
    </lineage>
</organism>
<reference evidence="7" key="1">
    <citation type="journal article" date="2014" name="Int. J. Syst. Evol. Microbiol.">
        <title>Complete genome sequence of Corynebacterium casei LMG S-19264T (=DSM 44701T), isolated from a smear-ripened cheese.</title>
        <authorList>
            <consortium name="US DOE Joint Genome Institute (JGI-PGF)"/>
            <person name="Walter F."/>
            <person name="Albersmeier A."/>
            <person name="Kalinowski J."/>
            <person name="Ruckert C."/>
        </authorList>
    </citation>
    <scope>NUCLEOTIDE SEQUENCE</scope>
    <source>
        <strain evidence="7">KCTC 42731</strain>
    </source>
</reference>
<dbReference type="Proteomes" id="UP000623842">
    <property type="component" value="Unassembled WGS sequence"/>
</dbReference>
<gene>
    <name evidence="7" type="ORF">GCM10017161_03590</name>
</gene>
<dbReference type="InterPro" id="IPR002471">
    <property type="entry name" value="Pept_S9_AS"/>
</dbReference>
<proteinExistence type="predicted"/>
<dbReference type="EMBL" id="BNCK01000001">
    <property type="protein sequence ID" value="GHF79688.1"/>
    <property type="molecule type" value="Genomic_DNA"/>
</dbReference>
<evidence type="ECO:0000256" key="1">
    <source>
        <dbReference type="ARBA" id="ARBA00022801"/>
    </source>
</evidence>
<dbReference type="GO" id="GO:0006508">
    <property type="term" value="P:proteolysis"/>
    <property type="evidence" value="ECO:0007669"/>
    <property type="project" value="InterPro"/>
</dbReference>
<comment type="function">
    <text evidence="5">This enzyme catalyzes the hydrolysis of the N-terminal peptide bond of an N-acetylated peptide to generate an N-acetylated amino acid and a peptide with a free N-terminus. It preferentially cleaves off Ac-Ala, Ac-Met and Ac-Ser. Also, involved in the degradation of oxidized and glycated proteins.</text>
</comment>
<keyword evidence="2" id="KW-0007">Acetylation</keyword>
<feature type="domain" description="Peptidase S9 prolyl oligopeptidase catalytic" evidence="6">
    <location>
        <begin position="401"/>
        <end position="612"/>
    </location>
</feature>
<dbReference type="InterPro" id="IPR002470">
    <property type="entry name" value="Peptidase_S9A"/>
</dbReference>
<dbReference type="AlphaFoldDB" id="A0A919EGC1"/>
<accession>A0A919EGC1</accession>
<keyword evidence="8" id="KW-1185">Reference proteome</keyword>
<evidence type="ECO:0000256" key="5">
    <source>
        <dbReference type="ARBA" id="ARBA00045885"/>
    </source>
</evidence>
<dbReference type="GO" id="GO:0004252">
    <property type="term" value="F:serine-type endopeptidase activity"/>
    <property type="evidence" value="ECO:0007669"/>
    <property type="project" value="InterPro"/>
</dbReference>
<keyword evidence="1" id="KW-0378">Hydrolase</keyword>
<reference evidence="7" key="2">
    <citation type="submission" date="2020-09" db="EMBL/GenBank/DDBJ databases">
        <authorList>
            <person name="Sun Q."/>
            <person name="Kim S."/>
        </authorList>
    </citation>
    <scope>NUCLEOTIDE SEQUENCE</scope>
    <source>
        <strain evidence="7">KCTC 42731</strain>
    </source>
</reference>
<dbReference type="SUPFAM" id="SSF82171">
    <property type="entry name" value="DPP6 N-terminal domain-like"/>
    <property type="match status" value="1"/>
</dbReference>
<evidence type="ECO:0000313" key="8">
    <source>
        <dbReference type="Proteomes" id="UP000623842"/>
    </source>
</evidence>
<dbReference type="PRINTS" id="PR00862">
    <property type="entry name" value="PROLIGOPTASE"/>
</dbReference>
<dbReference type="InterPro" id="IPR029058">
    <property type="entry name" value="AB_hydrolase_fold"/>
</dbReference>
<dbReference type="Gene3D" id="3.40.50.1820">
    <property type="entry name" value="alpha/beta hydrolase"/>
    <property type="match status" value="1"/>
</dbReference>
<evidence type="ECO:0000256" key="3">
    <source>
        <dbReference type="ARBA" id="ARBA00032284"/>
    </source>
</evidence>
<evidence type="ECO:0000259" key="6">
    <source>
        <dbReference type="Pfam" id="PF00326"/>
    </source>
</evidence>
<dbReference type="PANTHER" id="PTHR42776:SF27">
    <property type="entry name" value="DIPEPTIDYL PEPTIDASE FAMILY MEMBER 6"/>
    <property type="match status" value="1"/>
</dbReference>
<name>A0A919EGC1_9GAMM</name>
<sequence length="612" mass="69714">MFQHATVSPDGKMIAAVYNGKDGPSVVVSPFASRKVAVVARLSKSKDRIDGLTWVNSERIVISASYPKLSYGGYTRVNRMYAVNKDGTDVVLLQDKKAKNRPDWMDVLSTTRIVSLLEKDKKHILIQAYDEKDEGWSVFKVNVYDSDYEKLFVNKYKVSSWYANGDGQVVLGVQYDGNNNKKDTINIWHRTNNNDEWKLLHSRKLYDSTTFTPIKVDGNKAIVLTDHELYRQALWSYDIPSGKFEKVLFSHDKYDVDSALLSPDQSKVIGAVYYDHFRRNHFFDPNENNIHNKVAKIFSQYETSIVDFSLDRSKVLVLAVKDNSPPKYFWLDQQANKAGVWFSKYPHLENKPLANVEAFEFETQDKMLLNGYLTMPNNSDGKPPLIVYPHGGPNARDYQYFDPYVQYFANKGYAVLQVNFRGSTGFGNSYETAGYREWGAKMQSDVYEAVDWLATQNKVDMSKVCFVGASYGGYVALTAAAEKPNDYKCIVSVAGVSDVKALADTAYLMPTLRSFVENTIGHPKVDDDVNNMREISPINYVKNIKAPILLIHGAKDTRVSIKQSRKFFDEAKDADLDIQHIEYEFGTHFLDENDNRLSAFKEIGEFLEKHLN</sequence>
<dbReference type="PANTHER" id="PTHR42776">
    <property type="entry name" value="SERINE PEPTIDASE S9 FAMILY MEMBER"/>
    <property type="match status" value="1"/>
</dbReference>
<protein>
    <recommendedName>
        <fullName evidence="4">Acyl-peptide hydrolase</fullName>
    </recommendedName>
    <alternativeName>
        <fullName evidence="3">Acylaminoacyl-peptidase</fullName>
    </alternativeName>
</protein>
<dbReference type="SUPFAM" id="SSF53474">
    <property type="entry name" value="alpha/beta-Hydrolases"/>
    <property type="match status" value="1"/>
</dbReference>
<dbReference type="InterPro" id="IPR001375">
    <property type="entry name" value="Peptidase_S9_cat"/>
</dbReference>
<dbReference type="InterPro" id="IPR011042">
    <property type="entry name" value="6-blade_b-propeller_TolB-like"/>
</dbReference>
<dbReference type="Pfam" id="PF00326">
    <property type="entry name" value="Peptidase_S9"/>
    <property type="match status" value="1"/>
</dbReference>
<comment type="caution">
    <text evidence="7">The sequence shown here is derived from an EMBL/GenBank/DDBJ whole genome shotgun (WGS) entry which is preliminary data.</text>
</comment>